<gene>
    <name evidence="2" type="ORF">DCP75_04065</name>
</gene>
<organism evidence="2 3">
    <name type="scientific">Haliea salexigens</name>
    <dbReference type="NCBI Taxonomy" id="287487"/>
    <lineage>
        <taxon>Bacteria</taxon>
        <taxon>Pseudomonadati</taxon>
        <taxon>Pseudomonadota</taxon>
        <taxon>Gammaproteobacteria</taxon>
        <taxon>Cellvibrionales</taxon>
        <taxon>Halieaceae</taxon>
        <taxon>Haliea</taxon>
    </lineage>
</organism>
<comment type="caution">
    <text evidence="2">The sequence shown here is derived from an EMBL/GenBank/DDBJ whole genome shotgun (WGS) entry which is preliminary data.</text>
</comment>
<sequence>MKSVTYAITAALALAGATAAPSSAQNAMNAQPVELYACTFKEGKGFGDLENANKDLKKWASKHSRGYNAWMITPQFRAGEEAFDVGFIGAYANAEQFGSQMDKWVNESGDVSQAYVDALDCSHGLMASYTVLEPEGGPGGGVVWFARCSLDDDSSMADAMAGHTTVSDMMVEMEAPGASWMFAPSLGGGDAEFDYYHVAAWPSYPALGKAFEAYMNGGGIARANAAMDDVSHCSSPNLYDAVNIVAAP</sequence>
<name>A0A3C1KJI0_9GAMM</name>
<evidence type="ECO:0000256" key="1">
    <source>
        <dbReference type="SAM" id="SignalP"/>
    </source>
</evidence>
<feature type="chain" id="PRO_5017751847" evidence="1">
    <location>
        <begin position="25"/>
        <end position="248"/>
    </location>
</feature>
<dbReference type="AlphaFoldDB" id="A0A3C1KJI0"/>
<protein>
    <submittedName>
        <fullName evidence="2">Uncharacterized protein</fullName>
    </submittedName>
</protein>
<feature type="signal peptide" evidence="1">
    <location>
        <begin position="1"/>
        <end position="24"/>
    </location>
</feature>
<evidence type="ECO:0000313" key="3">
    <source>
        <dbReference type="Proteomes" id="UP000259273"/>
    </source>
</evidence>
<accession>A0A3C1KJI0</accession>
<proteinExistence type="predicted"/>
<evidence type="ECO:0000313" key="2">
    <source>
        <dbReference type="EMBL" id="HAN26889.1"/>
    </source>
</evidence>
<dbReference type="EMBL" id="DMND01000064">
    <property type="protein sequence ID" value="HAN26889.1"/>
    <property type="molecule type" value="Genomic_DNA"/>
</dbReference>
<keyword evidence="1" id="KW-0732">Signal</keyword>
<reference evidence="2 3" key="1">
    <citation type="journal article" date="2018" name="Nat. Biotechnol.">
        <title>A standardized bacterial taxonomy based on genome phylogeny substantially revises the tree of life.</title>
        <authorList>
            <person name="Parks D.H."/>
            <person name="Chuvochina M."/>
            <person name="Waite D.W."/>
            <person name="Rinke C."/>
            <person name="Skarshewski A."/>
            <person name="Chaumeil P.A."/>
            <person name="Hugenholtz P."/>
        </authorList>
    </citation>
    <scope>NUCLEOTIDE SEQUENCE [LARGE SCALE GENOMIC DNA]</scope>
    <source>
        <strain evidence="2">UBA9158</strain>
    </source>
</reference>
<dbReference type="Proteomes" id="UP000259273">
    <property type="component" value="Unassembled WGS sequence"/>
</dbReference>